<dbReference type="SUPFAM" id="SSF48452">
    <property type="entry name" value="TPR-like"/>
    <property type="match status" value="1"/>
</dbReference>
<comment type="caution">
    <text evidence="2">The sequence shown here is derived from an EMBL/GenBank/DDBJ whole genome shotgun (WGS) entry which is preliminary data.</text>
</comment>
<dbReference type="STRING" id="28115.HQ47_10375"/>
<feature type="signal peptide" evidence="1">
    <location>
        <begin position="1"/>
        <end position="20"/>
    </location>
</feature>
<keyword evidence="3" id="KW-1185">Reference proteome</keyword>
<protein>
    <submittedName>
        <fullName evidence="2">Tetratricopeptide repeat protein</fullName>
    </submittedName>
</protein>
<feature type="chain" id="PRO_5001986810" evidence="1">
    <location>
        <begin position="21"/>
        <end position="564"/>
    </location>
</feature>
<dbReference type="AlphaFoldDB" id="A0A0A2E0G2"/>
<name>A0A0A2E0G2_9PORP</name>
<proteinExistence type="predicted"/>
<organism evidence="2 3">
    <name type="scientific">Porphyromonas macacae</name>
    <dbReference type="NCBI Taxonomy" id="28115"/>
    <lineage>
        <taxon>Bacteria</taxon>
        <taxon>Pseudomonadati</taxon>
        <taxon>Bacteroidota</taxon>
        <taxon>Bacteroidia</taxon>
        <taxon>Bacteroidales</taxon>
        <taxon>Porphyromonadaceae</taxon>
        <taxon>Porphyromonas</taxon>
    </lineage>
</organism>
<accession>A0A0A2E0G2</accession>
<dbReference type="eggNOG" id="COG0457">
    <property type="taxonomic scope" value="Bacteria"/>
</dbReference>
<dbReference type="Gene3D" id="1.25.40.10">
    <property type="entry name" value="Tetratricopeptide repeat domain"/>
    <property type="match status" value="1"/>
</dbReference>
<evidence type="ECO:0000256" key="1">
    <source>
        <dbReference type="SAM" id="SignalP"/>
    </source>
</evidence>
<keyword evidence="1" id="KW-0732">Signal</keyword>
<evidence type="ECO:0000313" key="3">
    <source>
        <dbReference type="Proteomes" id="UP000030103"/>
    </source>
</evidence>
<dbReference type="RefSeq" id="WP_036875267.1">
    <property type="nucleotide sequence ID" value="NZ_JRFA01000031.1"/>
</dbReference>
<dbReference type="EMBL" id="JRFA01000031">
    <property type="protein sequence ID" value="KGN72336.1"/>
    <property type="molecule type" value="Genomic_DNA"/>
</dbReference>
<evidence type="ECO:0000313" key="2">
    <source>
        <dbReference type="EMBL" id="KGN72336.1"/>
    </source>
</evidence>
<reference evidence="2 3" key="1">
    <citation type="submission" date="2014-09" db="EMBL/GenBank/DDBJ databases">
        <title>Draft Genome Sequence of Porphyromonas macacae COT-192_OH2859.</title>
        <authorList>
            <person name="Wallis C."/>
            <person name="Deusch O."/>
            <person name="O'Flynn C."/>
            <person name="Davis I."/>
            <person name="Horsfall A."/>
            <person name="Kirkwood N."/>
            <person name="Harris S."/>
            <person name="Eisen J.A."/>
            <person name="Coil D.A."/>
            <person name="Darling A.E."/>
            <person name="Jospin G."/>
            <person name="Alexiev A."/>
        </authorList>
    </citation>
    <scope>NUCLEOTIDE SEQUENCE [LARGE SCALE GENOMIC DNA]</scope>
    <source>
        <strain evidence="3">COT-192 OH2859</strain>
    </source>
</reference>
<dbReference type="InterPro" id="IPR011990">
    <property type="entry name" value="TPR-like_helical_dom_sf"/>
</dbReference>
<dbReference type="OrthoDB" id="1465834at2"/>
<dbReference type="PROSITE" id="PS51257">
    <property type="entry name" value="PROKAR_LIPOPROTEIN"/>
    <property type="match status" value="1"/>
</dbReference>
<sequence length="564" mass="63537">MNKKMLFGLLCTVLLGGLSACSSSLKPLKNSMINVEPKPLALVGTEVPARIHIAFPPKYFNKKARLKVVPVLRYPGGEVWGTGYTFQGEKVRDNEIPVSYAEGATITMESKFKYQPAMMRSELWLMPEVYVGSSKYAMPAIKVADGVLSTVDLATATDATPALAPDKFQRIIKQAYDANVMFLIQQANVRQGELTKEDVEEWRYIVQNAYEALDQRVSVEVQAYASPDGKTDLNERLSEQRERNTTAKLKDAFRKQDLSAVEINAYYTAEDWEGFSKLVEASNLPDKDLVLRVLSMYPDPEQREREIRNLSSVFGQLADEILPQLRRSRLVANVEIIGKTDDEIKEWAKKWPGRLILEEQLYAATLFDTYEEQKRMYKISRQLYPKDYRAYNNLGVLEFRKGNMVQAKYWFDEANKVKSNPETNMNLALLEIQKGNIERADQLLSTAGNVPVIGQVMGLLDLKRGDYSNAVKAFGSTRNNNAAVAYIADGNYSAARTTLDAIAEPNAKTFYLKAVVGARMNNEAEVLENLGKAVSADRSYAVRAARDLEFAHYQNNQKFATLLK</sequence>
<gene>
    <name evidence="2" type="ORF">HQ47_10375</name>
</gene>
<dbReference type="Proteomes" id="UP000030103">
    <property type="component" value="Unassembled WGS sequence"/>
</dbReference>